<dbReference type="RefSeq" id="WP_214055510.1">
    <property type="nucleotide sequence ID" value="NZ_BAAAHS010000095.1"/>
</dbReference>
<dbReference type="SUPFAM" id="SSF53335">
    <property type="entry name" value="S-adenosyl-L-methionine-dependent methyltransferases"/>
    <property type="match status" value="1"/>
</dbReference>
<dbReference type="GO" id="GO:0004766">
    <property type="term" value="F:spermidine synthase activity"/>
    <property type="evidence" value="ECO:0007669"/>
    <property type="project" value="UniProtKB-EC"/>
</dbReference>
<gene>
    <name evidence="1" type="primary">speE_2</name>
    <name evidence="1" type="ORF">ENKNEFLB_02256</name>
</gene>
<sequence>MGGLELVEDAGGVVVRLDERDQSHVDLDDPRRLVFDYVQRLAEALDAWGVPGEPVRVVHVGGGGLTLPRYVAATRPRSAQVVLEPDTELTEEVRRVLPLPARSGIKVRPVDGRAGVAALRPAYAEVVVVDAFADGRLPASLVGEDFWGDVARVLEPDGWLLLNLSDRAPWQHTRRVLAGVRAHLPHLLLTAEPATLKGRRAGNLVLVASRGEVPTERLRERARRAGLPTRVLDAGAVADAFGGGTAFTDDAEPGPDHRDFAG</sequence>
<proteinExistence type="predicted"/>
<accession>A0ABX8EH86</accession>
<keyword evidence="1" id="KW-0808">Transferase</keyword>
<dbReference type="EMBL" id="CP075371">
    <property type="protein sequence ID" value="QVT79866.1"/>
    <property type="molecule type" value="Genomic_DNA"/>
</dbReference>
<dbReference type="Gene3D" id="3.40.50.150">
    <property type="entry name" value="Vaccinia Virus protein VP39"/>
    <property type="match status" value="1"/>
</dbReference>
<dbReference type="EC" id="2.5.1.16" evidence="1"/>
<reference evidence="1 2" key="1">
    <citation type="submission" date="2021-05" db="EMBL/GenBank/DDBJ databases">
        <title>Complete genome of Nocardioides aquaticus KCTC 9944T isolated from meromictic and hypersaline Ekho Lake, Antarctica.</title>
        <authorList>
            <person name="Hwang K."/>
            <person name="Kim K.M."/>
            <person name="Choe H."/>
        </authorList>
    </citation>
    <scope>NUCLEOTIDE SEQUENCE [LARGE SCALE GENOMIC DNA]</scope>
    <source>
        <strain evidence="1 2">KCTC 9944</strain>
    </source>
</reference>
<dbReference type="Proteomes" id="UP000679307">
    <property type="component" value="Chromosome"/>
</dbReference>
<dbReference type="NCBIfam" id="NF037959">
    <property type="entry name" value="MFS_SpdSyn"/>
    <property type="match status" value="1"/>
</dbReference>
<keyword evidence="2" id="KW-1185">Reference proteome</keyword>
<evidence type="ECO:0000313" key="2">
    <source>
        <dbReference type="Proteomes" id="UP000679307"/>
    </source>
</evidence>
<name>A0ABX8EH86_9ACTN</name>
<dbReference type="InterPro" id="IPR029063">
    <property type="entry name" value="SAM-dependent_MTases_sf"/>
</dbReference>
<evidence type="ECO:0000313" key="1">
    <source>
        <dbReference type="EMBL" id="QVT79866.1"/>
    </source>
</evidence>
<organism evidence="1 2">
    <name type="scientific">Nocardioides aquaticus</name>
    <dbReference type="NCBI Taxonomy" id="160826"/>
    <lineage>
        <taxon>Bacteria</taxon>
        <taxon>Bacillati</taxon>
        <taxon>Actinomycetota</taxon>
        <taxon>Actinomycetes</taxon>
        <taxon>Propionibacteriales</taxon>
        <taxon>Nocardioidaceae</taxon>
        <taxon>Nocardioides</taxon>
    </lineage>
</organism>
<protein>
    <submittedName>
        <fullName evidence="1">Polyamine aminopropyltransferase</fullName>
        <ecNumber evidence="1">2.5.1.16</ecNumber>
    </submittedName>
</protein>